<comment type="caution">
    <text evidence="10">The sequence shown here is derived from an EMBL/GenBank/DDBJ whole genome shotgun (WGS) entry which is preliminary data.</text>
</comment>
<dbReference type="PANTHER" id="PTHR48005">
    <property type="entry name" value="LEUCINE RICH REPEAT KINASE 2"/>
    <property type="match status" value="1"/>
</dbReference>
<dbReference type="SMART" id="SM00220">
    <property type="entry name" value="S_TKc"/>
    <property type="match status" value="1"/>
</dbReference>
<evidence type="ECO:0000256" key="4">
    <source>
        <dbReference type="ARBA" id="ARBA00022741"/>
    </source>
</evidence>
<keyword evidence="4" id="KW-0547">Nucleotide-binding</keyword>
<comment type="catalytic activity">
    <reaction evidence="7">
        <text>L-threonyl-[protein] + ATP = O-phospho-L-threonyl-[protein] + ADP + H(+)</text>
        <dbReference type="Rhea" id="RHEA:46608"/>
        <dbReference type="Rhea" id="RHEA-COMP:11060"/>
        <dbReference type="Rhea" id="RHEA-COMP:11605"/>
        <dbReference type="ChEBI" id="CHEBI:15378"/>
        <dbReference type="ChEBI" id="CHEBI:30013"/>
        <dbReference type="ChEBI" id="CHEBI:30616"/>
        <dbReference type="ChEBI" id="CHEBI:61977"/>
        <dbReference type="ChEBI" id="CHEBI:456216"/>
        <dbReference type="EC" id="2.7.11.1"/>
    </reaction>
</comment>
<dbReference type="Pfam" id="PF00069">
    <property type="entry name" value="Pkinase"/>
    <property type="match status" value="1"/>
</dbReference>
<evidence type="ECO:0000256" key="1">
    <source>
        <dbReference type="ARBA" id="ARBA00012513"/>
    </source>
</evidence>
<evidence type="ECO:0000259" key="9">
    <source>
        <dbReference type="PROSITE" id="PS50011"/>
    </source>
</evidence>
<dbReference type="InterPro" id="IPR008266">
    <property type="entry name" value="Tyr_kinase_AS"/>
</dbReference>
<dbReference type="InterPro" id="IPR051420">
    <property type="entry name" value="Ser_Thr_Kinases_DiverseReg"/>
</dbReference>
<evidence type="ECO:0000256" key="8">
    <source>
        <dbReference type="ARBA" id="ARBA00048679"/>
    </source>
</evidence>
<keyword evidence="3" id="KW-0808">Transferase</keyword>
<dbReference type="InterPro" id="IPR000719">
    <property type="entry name" value="Prot_kinase_dom"/>
</dbReference>
<proteinExistence type="predicted"/>
<name>A0ABN8ME25_9CNID</name>
<evidence type="ECO:0000256" key="7">
    <source>
        <dbReference type="ARBA" id="ARBA00047899"/>
    </source>
</evidence>
<protein>
    <recommendedName>
        <fullName evidence="1">non-specific serine/threonine protein kinase</fullName>
        <ecNumber evidence="1">2.7.11.1</ecNumber>
    </recommendedName>
</protein>
<reference evidence="10 11" key="1">
    <citation type="submission" date="2022-05" db="EMBL/GenBank/DDBJ databases">
        <authorList>
            <consortium name="Genoscope - CEA"/>
            <person name="William W."/>
        </authorList>
    </citation>
    <scope>NUCLEOTIDE SEQUENCE [LARGE SCALE GENOMIC DNA]</scope>
</reference>
<dbReference type="Gene3D" id="1.10.510.10">
    <property type="entry name" value="Transferase(Phosphotransferase) domain 1"/>
    <property type="match status" value="1"/>
</dbReference>
<dbReference type="EC" id="2.7.11.1" evidence="1"/>
<dbReference type="EMBL" id="CALNXI010000417">
    <property type="protein sequence ID" value="CAH3026699.1"/>
    <property type="molecule type" value="Genomic_DNA"/>
</dbReference>
<dbReference type="PROSITE" id="PS50011">
    <property type="entry name" value="PROTEIN_KINASE_DOM"/>
    <property type="match status" value="1"/>
</dbReference>
<evidence type="ECO:0000256" key="5">
    <source>
        <dbReference type="ARBA" id="ARBA00022777"/>
    </source>
</evidence>
<keyword evidence="5" id="KW-0418">Kinase</keyword>
<dbReference type="Proteomes" id="UP001159427">
    <property type="component" value="Unassembled WGS sequence"/>
</dbReference>
<comment type="catalytic activity">
    <reaction evidence="8">
        <text>L-seryl-[protein] + ATP = O-phospho-L-seryl-[protein] + ADP + H(+)</text>
        <dbReference type="Rhea" id="RHEA:17989"/>
        <dbReference type="Rhea" id="RHEA-COMP:9863"/>
        <dbReference type="Rhea" id="RHEA-COMP:11604"/>
        <dbReference type="ChEBI" id="CHEBI:15378"/>
        <dbReference type="ChEBI" id="CHEBI:29999"/>
        <dbReference type="ChEBI" id="CHEBI:30616"/>
        <dbReference type="ChEBI" id="CHEBI:83421"/>
        <dbReference type="ChEBI" id="CHEBI:456216"/>
        <dbReference type="EC" id="2.7.11.1"/>
    </reaction>
</comment>
<evidence type="ECO:0000256" key="6">
    <source>
        <dbReference type="ARBA" id="ARBA00022840"/>
    </source>
</evidence>
<evidence type="ECO:0000313" key="11">
    <source>
        <dbReference type="Proteomes" id="UP001159427"/>
    </source>
</evidence>
<dbReference type="PROSITE" id="PS00109">
    <property type="entry name" value="PROTEIN_KINASE_TYR"/>
    <property type="match status" value="1"/>
</dbReference>
<organism evidence="10 11">
    <name type="scientific">Porites evermanni</name>
    <dbReference type="NCBI Taxonomy" id="104178"/>
    <lineage>
        <taxon>Eukaryota</taxon>
        <taxon>Metazoa</taxon>
        <taxon>Cnidaria</taxon>
        <taxon>Anthozoa</taxon>
        <taxon>Hexacorallia</taxon>
        <taxon>Scleractinia</taxon>
        <taxon>Fungiina</taxon>
        <taxon>Poritidae</taxon>
        <taxon>Porites</taxon>
    </lineage>
</organism>
<dbReference type="PANTHER" id="PTHR48005:SF13">
    <property type="entry name" value="SERINE_THREONINE-PROTEIN KINASE DDB_G0278509-RELATED"/>
    <property type="match status" value="1"/>
</dbReference>
<sequence length="206" mass="23102">MISYFTATTGARLSTNFNKNAEFCSDSSTRTLLSWLNFVISHSSPPILFTELLVCDLGKYAYQIQQNKVPFDPEIVSIMLDVAEGLAYLHYECNPPIVHRDLASKNVLLTGDRQAKIADLGLAKFFSRDQKMLASPVPATPAYAAPKTYSPNRSSPKVEYSIKIVIFSFGVIMMELINGRYPKTEPEWAFDRGHPTSIFGKYVFGR</sequence>
<dbReference type="InterPro" id="IPR011009">
    <property type="entry name" value="Kinase-like_dom_sf"/>
</dbReference>
<dbReference type="SUPFAM" id="SSF56112">
    <property type="entry name" value="Protein kinase-like (PK-like)"/>
    <property type="match status" value="1"/>
</dbReference>
<evidence type="ECO:0000313" key="10">
    <source>
        <dbReference type="EMBL" id="CAH3026699.1"/>
    </source>
</evidence>
<keyword evidence="6" id="KW-0067">ATP-binding</keyword>
<keyword evidence="11" id="KW-1185">Reference proteome</keyword>
<gene>
    <name evidence="10" type="ORF">PEVE_00029696</name>
</gene>
<keyword evidence="2" id="KW-0723">Serine/threonine-protein kinase</keyword>
<feature type="domain" description="Protein kinase" evidence="9">
    <location>
        <begin position="1"/>
        <end position="206"/>
    </location>
</feature>
<evidence type="ECO:0000256" key="2">
    <source>
        <dbReference type="ARBA" id="ARBA00022527"/>
    </source>
</evidence>
<evidence type="ECO:0000256" key="3">
    <source>
        <dbReference type="ARBA" id="ARBA00022679"/>
    </source>
</evidence>
<accession>A0ABN8ME25</accession>